<proteinExistence type="predicted"/>
<feature type="region of interest" description="Disordered" evidence="1">
    <location>
        <begin position="215"/>
        <end position="237"/>
    </location>
</feature>
<evidence type="ECO:0000256" key="1">
    <source>
        <dbReference type="SAM" id="MobiDB-lite"/>
    </source>
</evidence>
<accession>A0A1A9KMI8</accession>
<sequence length="301" mass="33698">MLIDFKAEHTQYLKGRPSDSGWVYTPANPKMPAKGKYLAAHQVFSNNALNAAIYIRNDVNAAGEAISVHTALRLTFSHKAKGRYLLNDDPDKLSLNLGLGAVRELYRWLSDQQPRLEYEIVRASASPKRLQGFTLQDGQFARMLTATEFDSEAVGTLTIQVGLSDDDVIHLQFYCLGYAKLIYPTFTDVAILELLKAHTSSTDLTSIPFPVSHAKSDNVAAPQRTQDDDRGVAEDEPDPVRLERCRKAIYAVGMQRWKGSRDVIEFIQDSAPIAQMDRLIKDGNAGEFTEWNRIADMFKNS</sequence>
<evidence type="ECO:0000313" key="2">
    <source>
        <dbReference type="EMBL" id="ANI19016.1"/>
    </source>
</evidence>
<reference evidence="2 3" key="1">
    <citation type="submission" date="2016-05" db="EMBL/GenBank/DDBJ databases">
        <title>Genome Sequence of Pseudomonas citronellolis Strain SJTE-3, an Estrogens and Persistent Organic Pollutants degradation strain.</title>
        <authorList>
            <person name="Liang R."/>
        </authorList>
    </citation>
    <scope>NUCLEOTIDE SEQUENCE [LARGE SCALE GENOMIC DNA]</scope>
    <source>
        <strain evidence="2 3">SJTE-3</strain>
        <plasmid evidence="3">Plasmid prbl16</plasmid>
    </source>
</reference>
<dbReference type="AlphaFoldDB" id="A0A1A9KMI8"/>
<protein>
    <submittedName>
        <fullName evidence="2">Uncharacterized protein</fullName>
    </submittedName>
</protein>
<dbReference type="EMBL" id="CP015879">
    <property type="protein sequence ID" value="ANI19016.1"/>
    <property type="molecule type" value="Genomic_DNA"/>
</dbReference>
<evidence type="ECO:0000313" key="3">
    <source>
        <dbReference type="Proteomes" id="UP000077748"/>
    </source>
</evidence>
<dbReference type="RefSeq" id="WP_010792574.1">
    <property type="nucleotide sequence ID" value="NZ_CP015879.1"/>
</dbReference>
<organism evidence="2 3">
    <name type="scientific">Pseudomonas citronellolis</name>
    <dbReference type="NCBI Taxonomy" id="53408"/>
    <lineage>
        <taxon>Bacteria</taxon>
        <taxon>Pseudomonadati</taxon>
        <taxon>Pseudomonadota</taxon>
        <taxon>Gammaproteobacteria</taxon>
        <taxon>Pseudomonadales</taxon>
        <taxon>Pseudomonadaceae</taxon>
        <taxon>Pseudomonas</taxon>
    </lineage>
</organism>
<geneLocation type="plasmid" evidence="3">
    <name>prbl16</name>
</geneLocation>
<gene>
    <name evidence="2" type="ORF">A9C11_33730</name>
</gene>
<keyword evidence="2" id="KW-0614">Plasmid</keyword>
<dbReference type="Proteomes" id="UP000077748">
    <property type="component" value="Plasmid pRBL16"/>
</dbReference>
<name>A0A1A9KMI8_9PSED</name>
<feature type="compositionally biased region" description="Basic and acidic residues" evidence="1">
    <location>
        <begin position="225"/>
        <end position="237"/>
    </location>
</feature>